<dbReference type="Gene3D" id="3.90.950.10">
    <property type="match status" value="1"/>
</dbReference>
<evidence type="ECO:0000259" key="12">
    <source>
        <dbReference type="Pfam" id="PF01931"/>
    </source>
</evidence>
<evidence type="ECO:0000256" key="4">
    <source>
        <dbReference type="ARBA" id="ARBA00022741"/>
    </source>
</evidence>
<proteinExistence type="predicted"/>
<keyword evidence="4" id="KW-0547">Nucleotide-binding</keyword>
<evidence type="ECO:0000256" key="11">
    <source>
        <dbReference type="ARBA" id="ARBA00048781"/>
    </source>
</evidence>
<comment type="caution">
    <text evidence="13">The sequence shown here is derived from an EMBL/GenBank/DDBJ whole genome shotgun (WGS) entry which is preliminary data.</text>
</comment>
<comment type="cofactor">
    <cofactor evidence="1">
        <name>Mn(2+)</name>
        <dbReference type="ChEBI" id="CHEBI:29035"/>
    </cofactor>
</comment>
<keyword evidence="7" id="KW-0546">Nucleotide metabolism</keyword>
<dbReference type="PANTHER" id="PTHR34699">
    <property type="match status" value="1"/>
</dbReference>
<comment type="cofactor">
    <cofactor evidence="2">
        <name>Mg(2+)</name>
        <dbReference type="ChEBI" id="CHEBI:18420"/>
    </cofactor>
</comment>
<reference evidence="14" key="1">
    <citation type="journal article" date="2019" name="Int. J. Syst. Evol. Microbiol.">
        <title>The Global Catalogue of Microorganisms (GCM) 10K type strain sequencing project: providing services to taxonomists for standard genome sequencing and annotation.</title>
        <authorList>
            <consortium name="The Broad Institute Genomics Platform"/>
            <consortium name="The Broad Institute Genome Sequencing Center for Infectious Disease"/>
            <person name="Wu L."/>
            <person name="Ma J."/>
        </authorList>
    </citation>
    <scope>NUCLEOTIDE SEQUENCE [LARGE SCALE GENOMIC DNA]</scope>
    <source>
        <strain evidence="14">CCUG 37865</strain>
    </source>
</reference>
<name>A0ABV8WUV0_9BACI</name>
<dbReference type="PANTHER" id="PTHR34699:SF2">
    <property type="entry name" value="NON-CANONICAL PURINE NTP PHOSPHATASE_PRRC1 DOMAIN-CONTAINING PROTEIN"/>
    <property type="match status" value="1"/>
</dbReference>
<organism evidence="13 14">
    <name type="scientific">Gracilibacillus xinjiangensis</name>
    <dbReference type="NCBI Taxonomy" id="1193282"/>
    <lineage>
        <taxon>Bacteria</taxon>
        <taxon>Bacillati</taxon>
        <taxon>Bacillota</taxon>
        <taxon>Bacilli</taxon>
        <taxon>Bacillales</taxon>
        <taxon>Bacillaceae</taxon>
        <taxon>Gracilibacillus</taxon>
    </lineage>
</organism>
<accession>A0ABV8WUV0</accession>
<dbReference type="EC" id="3.6.1.73" evidence="9"/>
<keyword evidence="14" id="KW-1185">Reference proteome</keyword>
<comment type="catalytic activity">
    <reaction evidence="11">
        <text>XTP + H2O = XDP + phosphate + H(+)</text>
        <dbReference type="Rhea" id="RHEA:28406"/>
        <dbReference type="ChEBI" id="CHEBI:15377"/>
        <dbReference type="ChEBI" id="CHEBI:15378"/>
        <dbReference type="ChEBI" id="CHEBI:43474"/>
        <dbReference type="ChEBI" id="CHEBI:59884"/>
        <dbReference type="ChEBI" id="CHEBI:61314"/>
        <dbReference type="EC" id="3.6.1.73"/>
    </reaction>
</comment>
<dbReference type="Pfam" id="PF01931">
    <property type="entry name" value="NTPase_I-T"/>
    <property type="match status" value="1"/>
</dbReference>
<dbReference type="Proteomes" id="UP001595882">
    <property type="component" value="Unassembled WGS sequence"/>
</dbReference>
<dbReference type="NCBIfam" id="NF002850">
    <property type="entry name" value="PRK03114.1"/>
    <property type="match status" value="1"/>
</dbReference>
<evidence type="ECO:0000256" key="7">
    <source>
        <dbReference type="ARBA" id="ARBA00023080"/>
    </source>
</evidence>
<dbReference type="InterPro" id="IPR026533">
    <property type="entry name" value="NTPase/PRRC1"/>
</dbReference>
<protein>
    <recommendedName>
        <fullName evidence="9">inosine/xanthosine triphosphatase</fullName>
        <ecNumber evidence="9">3.6.1.73</ecNumber>
    </recommendedName>
</protein>
<gene>
    <name evidence="13" type="ORF">ACFOY7_11115</name>
</gene>
<sequence length="167" mass="18558">MKIIIGSSNKAKVHAVKAVFTENEVTSAEVQSNINEQPMSDEETMEGAVNRALNCQYMFPQAICIGLEGGVTRIKDRLYLCNWGALVTPNGEIYVASGARIPLPETIEEKINAGIELGKIMQSITKMEDIRHHLGAIGILTNSYISREDMFIHVVRLLKGQMGYYKE</sequence>
<evidence type="ECO:0000256" key="10">
    <source>
        <dbReference type="ARBA" id="ARBA00048174"/>
    </source>
</evidence>
<evidence type="ECO:0000313" key="13">
    <source>
        <dbReference type="EMBL" id="MFC4403617.1"/>
    </source>
</evidence>
<keyword evidence="6" id="KW-0460">Magnesium</keyword>
<dbReference type="InterPro" id="IPR050299">
    <property type="entry name" value="YjjX_NTPase"/>
</dbReference>
<evidence type="ECO:0000256" key="9">
    <source>
        <dbReference type="ARBA" id="ARBA00038901"/>
    </source>
</evidence>
<dbReference type="InterPro" id="IPR029001">
    <property type="entry name" value="ITPase-like_fam"/>
</dbReference>
<evidence type="ECO:0000256" key="5">
    <source>
        <dbReference type="ARBA" id="ARBA00022801"/>
    </source>
</evidence>
<evidence type="ECO:0000256" key="1">
    <source>
        <dbReference type="ARBA" id="ARBA00001936"/>
    </source>
</evidence>
<dbReference type="RefSeq" id="WP_390252150.1">
    <property type="nucleotide sequence ID" value="NZ_JBHSDT010000008.1"/>
</dbReference>
<keyword evidence="5" id="KW-0378">Hydrolase</keyword>
<evidence type="ECO:0000256" key="8">
    <source>
        <dbReference type="ARBA" id="ARBA00023211"/>
    </source>
</evidence>
<evidence type="ECO:0000256" key="6">
    <source>
        <dbReference type="ARBA" id="ARBA00022842"/>
    </source>
</evidence>
<dbReference type="EMBL" id="JBHSDT010000008">
    <property type="protein sequence ID" value="MFC4403617.1"/>
    <property type="molecule type" value="Genomic_DNA"/>
</dbReference>
<evidence type="ECO:0000256" key="2">
    <source>
        <dbReference type="ARBA" id="ARBA00001946"/>
    </source>
</evidence>
<keyword evidence="3" id="KW-0479">Metal-binding</keyword>
<evidence type="ECO:0000256" key="3">
    <source>
        <dbReference type="ARBA" id="ARBA00022723"/>
    </source>
</evidence>
<feature type="domain" description="Non-canonical purine NTP phosphatase/PRRC1" evidence="12">
    <location>
        <begin position="6"/>
        <end position="155"/>
    </location>
</feature>
<comment type="catalytic activity">
    <reaction evidence="10">
        <text>ITP + H2O = IDP + phosphate + H(+)</text>
        <dbReference type="Rhea" id="RHEA:28330"/>
        <dbReference type="ChEBI" id="CHEBI:15377"/>
        <dbReference type="ChEBI" id="CHEBI:15378"/>
        <dbReference type="ChEBI" id="CHEBI:43474"/>
        <dbReference type="ChEBI" id="CHEBI:58280"/>
        <dbReference type="ChEBI" id="CHEBI:61402"/>
        <dbReference type="EC" id="3.6.1.73"/>
    </reaction>
</comment>
<dbReference type="SUPFAM" id="SSF52972">
    <property type="entry name" value="ITPase-like"/>
    <property type="match status" value="1"/>
</dbReference>
<keyword evidence="8" id="KW-0464">Manganese</keyword>
<evidence type="ECO:0000313" key="14">
    <source>
        <dbReference type="Proteomes" id="UP001595882"/>
    </source>
</evidence>